<reference evidence="1 2" key="1">
    <citation type="submission" date="2016-11" db="EMBL/GenBank/DDBJ databases">
        <title>Complete Genome Sequence of Bradyrhizobium sp. strain J5, an isolated from soybean nodule in Hokkaido.</title>
        <authorList>
            <person name="Kanehara K."/>
        </authorList>
    </citation>
    <scope>NUCLEOTIDE SEQUENCE [LARGE SCALE GENOMIC DNA]</scope>
    <source>
        <strain evidence="1 2">J5</strain>
    </source>
</reference>
<dbReference type="Proteomes" id="UP000181962">
    <property type="component" value="Chromosome"/>
</dbReference>
<dbReference type="RefSeq" id="WP_028156219.1">
    <property type="nucleotide sequence ID" value="NZ_CP017637.1"/>
</dbReference>
<dbReference type="OrthoDB" id="8254079at2"/>
<dbReference type="AlphaFoldDB" id="A0A1L3F960"/>
<accession>A0A1L3F960</accession>
<evidence type="ECO:0000313" key="1">
    <source>
        <dbReference type="EMBL" id="APG09837.1"/>
    </source>
</evidence>
<evidence type="ECO:0000313" key="2">
    <source>
        <dbReference type="Proteomes" id="UP000181962"/>
    </source>
</evidence>
<dbReference type="EMBL" id="CP017637">
    <property type="protein sequence ID" value="APG09837.1"/>
    <property type="molecule type" value="Genomic_DNA"/>
</dbReference>
<gene>
    <name evidence="1" type="ORF">BKD09_15990</name>
</gene>
<protein>
    <submittedName>
        <fullName evidence="1">Uncharacterized protein</fullName>
    </submittedName>
</protein>
<proteinExistence type="predicted"/>
<sequence>MELSDRIKSNMEVVLEEACCELPNGGDHESRRLIAEQLLEAAESGHTTLNELRSAALRAFAKAVLINRQ</sequence>
<organism evidence="1 2">
    <name type="scientific">Bradyrhizobium japonicum</name>
    <dbReference type="NCBI Taxonomy" id="375"/>
    <lineage>
        <taxon>Bacteria</taxon>
        <taxon>Pseudomonadati</taxon>
        <taxon>Pseudomonadota</taxon>
        <taxon>Alphaproteobacteria</taxon>
        <taxon>Hyphomicrobiales</taxon>
        <taxon>Nitrobacteraceae</taxon>
        <taxon>Bradyrhizobium</taxon>
    </lineage>
</organism>
<name>A0A1L3F960_BRAJP</name>